<keyword evidence="3 8" id="KW-0479">Metal-binding</keyword>
<evidence type="ECO:0000256" key="8">
    <source>
        <dbReference type="HAMAP-Rule" id="MF_00316"/>
    </source>
</evidence>
<dbReference type="InterPro" id="IPR029044">
    <property type="entry name" value="Nucleotide-diphossugar_trans"/>
</dbReference>
<dbReference type="GO" id="GO:0046872">
    <property type="term" value="F:metal ion binding"/>
    <property type="evidence" value="ECO:0007669"/>
    <property type="project" value="UniProtKB-KW"/>
</dbReference>
<dbReference type="HAMAP" id="MF_00316">
    <property type="entry name" value="MobA"/>
    <property type="match status" value="1"/>
</dbReference>
<dbReference type="GO" id="GO:0061603">
    <property type="term" value="F:molybdenum cofactor guanylyltransferase activity"/>
    <property type="evidence" value="ECO:0007669"/>
    <property type="project" value="UniProtKB-EC"/>
</dbReference>
<dbReference type="PANTHER" id="PTHR19136">
    <property type="entry name" value="MOLYBDENUM COFACTOR GUANYLYLTRANSFERASE"/>
    <property type="match status" value="1"/>
</dbReference>
<dbReference type="EC" id="2.7.7.77" evidence="8"/>
<dbReference type="RefSeq" id="WP_200774447.1">
    <property type="nucleotide sequence ID" value="NZ_FSRH01000005.1"/>
</dbReference>
<reference evidence="10 11" key="1">
    <citation type="submission" date="2014-03" db="EMBL/GenBank/DDBJ databases">
        <title>Genome sequence of Clostridium litorale W6, DSM 5388.</title>
        <authorList>
            <person name="Poehlein A."/>
            <person name="Jagirdar A."/>
            <person name="Khonsari B."/>
            <person name="Chibani C.M."/>
            <person name="Gutierrez Gutierrez D.A."/>
            <person name="Davydova E."/>
            <person name="Alghaithi H.S."/>
            <person name="Nair K.P."/>
            <person name="Dhamotharan K."/>
            <person name="Chandran L."/>
            <person name="G W."/>
            <person name="Daniel R."/>
        </authorList>
    </citation>
    <scope>NUCLEOTIDE SEQUENCE [LARGE SCALE GENOMIC DNA]</scope>
    <source>
        <strain evidence="10 11">W6</strain>
    </source>
</reference>
<dbReference type="PANTHER" id="PTHR19136:SF81">
    <property type="entry name" value="MOLYBDENUM COFACTOR GUANYLYLTRANSFERASE"/>
    <property type="match status" value="1"/>
</dbReference>
<dbReference type="GO" id="GO:0006777">
    <property type="term" value="P:Mo-molybdopterin cofactor biosynthetic process"/>
    <property type="evidence" value="ECO:0007669"/>
    <property type="project" value="UniProtKB-KW"/>
</dbReference>
<evidence type="ECO:0000256" key="7">
    <source>
        <dbReference type="ARBA" id="ARBA00023150"/>
    </source>
</evidence>
<comment type="caution">
    <text evidence="10">The sequence shown here is derived from an EMBL/GenBank/DDBJ whole genome shotgun (WGS) entry which is preliminary data.</text>
</comment>
<evidence type="ECO:0000256" key="2">
    <source>
        <dbReference type="ARBA" id="ARBA00022679"/>
    </source>
</evidence>
<dbReference type="CDD" id="cd02503">
    <property type="entry name" value="MobA"/>
    <property type="match status" value="1"/>
</dbReference>
<proteinExistence type="inferred from homology"/>
<evidence type="ECO:0000256" key="6">
    <source>
        <dbReference type="ARBA" id="ARBA00023134"/>
    </source>
</evidence>
<comment type="function">
    <text evidence="8">Transfers a GMP moiety from GTP to Mo-molybdopterin (Mo-MPT) cofactor (Moco or molybdenum cofactor) to form Mo-molybdopterin guanine dinucleotide (Mo-MGD) cofactor.</text>
</comment>
<dbReference type="InterPro" id="IPR025877">
    <property type="entry name" value="MobA-like_NTP_Trfase"/>
</dbReference>
<dbReference type="eggNOG" id="COG0746">
    <property type="taxonomic scope" value="Bacteria"/>
</dbReference>
<dbReference type="STRING" id="1121324.CLIT_13c01870"/>
<evidence type="ECO:0000256" key="1">
    <source>
        <dbReference type="ARBA" id="ARBA00022490"/>
    </source>
</evidence>
<dbReference type="InterPro" id="IPR013482">
    <property type="entry name" value="Molybde_CF_guanTrfase"/>
</dbReference>
<sequence length="208" mass="23774">MCQKIKKFGSAIVLAGGKSSRMGFDKQFISINERRLMDSIVSRLSRVFDDIVIVSNTPKIYMGISYNVVTDSIRGKGPLGGIHAGLKAAKYKYCYLMACDMPNINFDYIDYMKNSIKLEVESGVDIKACVTRQNIWVEPFNAFYSKDMISDIEDHLKGSRMSVLSLLEKLDTLYVEEESARRFSPCWDMFFNMNTKHDIDLYMESIGE</sequence>
<evidence type="ECO:0000313" key="11">
    <source>
        <dbReference type="Proteomes" id="UP000027946"/>
    </source>
</evidence>
<feature type="binding site" evidence="8">
    <location>
        <position position="100"/>
    </location>
    <ligand>
        <name>Mg(2+)</name>
        <dbReference type="ChEBI" id="CHEBI:18420"/>
    </ligand>
</feature>
<dbReference type="Gene3D" id="3.90.550.10">
    <property type="entry name" value="Spore Coat Polysaccharide Biosynthesis Protein SpsA, Chain A"/>
    <property type="match status" value="1"/>
</dbReference>
<dbReference type="GO" id="GO:0005525">
    <property type="term" value="F:GTP binding"/>
    <property type="evidence" value="ECO:0007669"/>
    <property type="project" value="UniProtKB-UniRule"/>
</dbReference>
<keyword evidence="6 8" id="KW-0342">GTP-binding</keyword>
<evidence type="ECO:0000256" key="3">
    <source>
        <dbReference type="ARBA" id="ARBA00022723"/>
    </source>
</evidence>
<evidence type="ECO:0000256" key="5">
    <source>
        <dbReference type="ARBA" id="ARBA00022842"/>
    </source>
</evidence>
<accession>A0A069RF81</accession>
<comment type="catalytic activity">
    <reaction evidence="8">
        <text>Mo-molybdopterin + GTP + H(+) = Mo-molybdopterin guanine dinucleotide + diphosphate</text>
        <dbReference type="Rhea" id="RHEA:34243"/>
        <dbReference type="ChEBI" id="CHEBI:15378"/>
        <dbReference type="ChEBI" id="CHEBI:33019"/>
        <dbReference type="ChEBI" id="CHEBI:37565"/>
        <dbReference type="ChEBI" id="CHEBI:71302"/>
        <dbReference type="ChEBI" id="CHEBI:71310"/>
        <dbReference type="EC" id="2.7.7.77"/>
    </reaction>
</comment>
<feature type="binding site" evidence="8">
    <location>
        <position position="26"/>
    </location>
    <ligand>
        <name>GTP</name>
        <dbReference type="ChEBI" id="CHEBI:37565"/>
    </ligand>
</feature>
<feature type="domain" description="MobA-like NTP transferase" evidence="9">
    <location>
        <begin position="11"/>
        <end position="160"/>
    </location>
</feature>
<keyword evidence="10" id="KW-0548">Nucleotidyltransferase</keyword>
<comment type="similarity">
    <text evidence="8">Belongs to the MobA family.</text>
</comment>
<dbReference type="SUPFAM" id="SSF53448">
    <property type="entry name" value="Nucleotide-diphospho-sugar transferases"/>
    <property type="match status" value="1"/>
</dbReference>
<comment type="cofactor">
    <cofactor evidence="8">
        <name>Mg(2+)</name>
        <dbReference type="ChEBI" id="CHEBI:18420"/>
    </cofactor>
</comment>
<feature type="binding site" evidence="8">
    <location>
        <position position="100"/>
    </location>
    <ligand>
        <name>GTP</name>
        <dbReference type="ChEBI" id="CHEBI:37565"/>
    </ligand>
</feature>
<keyword evidence="7 8" id="KW-0501">Molybdenum cofactor biosynthesis</keyword>
<feature type="binding site" evidence="8">
    <location>
        <position position="71"/>
    </location>
    <ligand>
        <name>GTP</name>
        <dbReference type="ChEBI" id="CHEBI:37565"/>
    </ligand>
</feature>
<protein>
    <recommendedName>
        <fullName evidence="8">Probable molybdenum cofactor guanylyltransferase</fullName>
        <shortName evidence="8">MoCo guanylyltransferase</shortName>
        <ecNumber evidence="8">2.7.7.77</ecNumber>
    </recommendedName>
    <alternativeName>
        <fullName evidence="8">GTP:molybdopterin guanylyltransferase</fullName>
    </alternativeName>
    <alternativeName>
        <fullName evidence="8">Mo-MPT guanylyltransferase</fullName>
    </alternativeName>
    <alternativeName>
        <fullName evidence="8">Molybdopterin guanylyltransferase</fullName>
    </alternativeName>
    <alternativeName>
        <fullName evidence="8">Molybdopterin-guanine dinucleotide synthase</fullName>
        <shortName evidence="8">MGD synthase</shortName>
    </alternativeName>
</protein>
<dbReference type="Proteomes" id="UP000027946">
    <property type="component" value="Unassembled WGS sequence"/>
</dbReference>
<dbReference type="Pfam" id="PF12804">
    <property type="entry name" value="NTP_transf_3"/>
    <property type="match status" value="1"/>
</dbReference>
<keyword evidence="11" id="KW-1185">Reference proteome</keyword>
<dbReference type="AlphaFoldDB" id="A0A069RF81"/>
<keyword evidence="2 8" id="KW-0808">Transferase</keyword>
<evidence type="ECO:0000313" key="10">
    <source>
        <dbReference type="EMBL" id="KDR94865.1"/>
    </source>
</evidence>
<keyword evidence="4 8" id="KW-0547">Nucleotide-binding</keyword>
<keyword evidence="5 8" id="KW-0460">Magnesium</keyword>
<name>A0A069RF81_PEPLI</name>
<keyword evidence="1 8" id="KW-0963">Cytoplasm</keyword>
<dbReference type="GO" id="GO:0005737">
    <property type="term" value="C:cytoplasm"/>
    <property type="evidence" value="ECO:0007669"/>
    <property type="project" value="UniProtKB-SubCell"/>
</dbReference>
<comment type="subcellular location">
    <subcellularLocation>
        <location evidence="8">Cytoplasm</location>
    </subcellularLocation>
</comment>
<feature type="binding site" evidence="8">
    <location>
        <begin position="14"/>
        <end position="16"/>
    </location>
    <ligand>
        <name>GTP</name>
        <dbReference type="ChEBI" id="CHEBI:37565"/>
    </ligand>
</feature>
<evidence type="ECO:0000259" key="9">
    <source>
        <dbReference type="Pfam" id="PF12804"/>
    </source>
</evidence>
<dbReference type="EMBL" id="JJMM01000013">
    <property type="protein sequence ID" value="KDR94865.1"/>
    <property type="molecule type" value="Genomic_DNA"/>
</dbReference>
<organism evidence="10 11">
    <name type="scientific">Peptoclostridium litorale DSM 5388</name>
    <dbReference type="NCBI Taxonomy" id="1121324"/>
    <lineage>
        <taxon>Bacteria</taxon>
        <taxon>Bacillati</taxon>
        <taxon>Bacillota</taxon>
        <taxon>Clostridia</taxon>
        <taxon>Peptostreptococcales</taxon>
        <taxon>Peptoclostridiaceae</taxon>
        <taxon>Peptoclostridium</taxon>
    </lineage>
</organism>
<comment type="domain">
    <text evidence="8">The N-terminal domain determines nucleotide recognition and specific binding, while the C-terminal domain determines the specific binding to the target protein.</text>
</comment>
<gene>
    <name evidence="8 10" type="primary">mobA</name>
    <name evidence="10" type="ORF">CLIT_13c01870</name>
</gene>
<comment type="caution">
    <text evidence="8">Lacks conserved residue(s) required for the propagation of feature annotation.</text>
</comment>
<evidence type="ECO:0000256" key="4">
    <source>
        <dbReference type="ARBA" id="ARBA00022741"/>
    </source>
</evidence>